<keyword evidence="10" id="KW-0067">ATP-binding</keyword>
<evidence type="ECO:0000256" key="9">
    <source>
        <dbReference type="ARBA" id="ARBA00022777"/>
    </source>
</evidence>
<comment type="caution">
    <text evidence="15">The sequence shown here is derived from an EMBL/GenBank/DDBJ whole genome shotgun (WGS) entry which is preliminary data.</text>
</comment>
<organism evidence="15 16">
    <name type="scientific">Candidatus Undinarchaeum marinum</name>
    <dbReference type="NCBI Taxonomy" id="2756141"/>
    <lineage>
        <taxon>Archaea</taxon>
        <taxon>Candidatus Undinarchaeota</taxon>
        <taxon>Candidatus Undinarchaeia</taxon>
        <taxon>Candidatus Undinarchaeales</taxon>
        <taxon>Candidatus Undinarchaeaceae</taxon>
        <taxon>Candidatus Undinarchaeum</taxon>
    </lineage>
</organism>
<dbReference type="PANTHER" id="PTHR42833">
    <property type="entry name" value="URIDYLATE KINASE"/>
    <property type="match status" value="1"/>
</dbReference>
<dbReference type="PIRSF" id="PIRSF005650">
    <property type="entry name" value="Uridylate_kin"/>
    <property type="match status" value="1"/>
</dbReference>
<keyword evidence="11" id="KW-0665">Pyrimidine biosynthesis</keyword>
<evidence type="ECO:0000256" key="8">
    <source>
        <dbReference type="ARBA" id="ARBA00022741"/>
    </source>
</evidence>
<sequence>MKAVLKLGGSVFSAEGVDRDFLETVSSKIGEWARVHQIAVVVGGGKISREYGELGRKFTSDEDLLDTVGIMASRVNASLLLAALGDLAATEIPKSEEEFLNISEKNPGKVIVAGGFRPGQRTDAVSAEIAEVWGAEMVIKCTDVDYIYDKDPNKFEDAKKLESVSFEELKKLAGSEEHRANVSTIMDPVAAKILSEKGIKAAVVNGKDLENIGRILDGKEFKGTRVGF</sequence>
<keyword evidence="16" id="KW-1185">Reference proteome</keyword>
<dbReference type="InterPro" id="IPR036393">
    <property type="entry name" value="AceGlu_kinase-like_sf"/>
</dbReference>
<proteinExistence type="inferred from homology"/>
<dbReference type="GO" id="GO:0005524">
    <property type="term" value="F:ATP binding"/>
    <property type="evidence" value="ECO:0007669"/>
    <property type="project" value="UniProtKB-KW"/>
</dbReference>
<evidence type="ECO:0000256" key="12">
    <source>
        <dbReference type="ARBA" id="ARBA00032092"/>
    </source>
</evidence>
<evidence type="ECO:0000256" key="4">
    <source>
        <dbReference type="ARBA" id="ARBA00012899"/>
    </source>
</evidence>
<name>A0A832UT47_9ARCH</name>
<dbReference type="GO" id="GO:0044210">
    <property type="term" value="P:'de novo' CTP biosynthetic process"/>
    <property type="evidence" value="ECO:0007669"/>
    <property type="project" value="UniProtKB-UniPathway"/>
</dbReference>
<keyword evidence="8" id="KW-0547">Nucleotide-binding</keyword>
<dbReference type="UniPathway" id="UPA00159">
    <property type="reaction ID" value="UER00275"/>
</dbReference>
<keyword evidence="9 15" id="KW-0418">Kinase</keyword>
<dbReference type="SUPFAM" id="SSF53633">
    <property type="entry name" value="Carbamate kinase-like"/>
    <property type="match status" value="1"/>
</dbReference>
<dbReference type="Gene3D" id="3.40.1160.10">
    <property type="entry name" value="Acetylglutamate kinase-like"/>
    <property type="match status" value="1"/>
</dbReference>
<keyword evidence="6" id="KW-0963">Cytoplasm</keyword>
<dbReference type="NCBIfam" id="TIGR02076">
    <property type="entry name" value="pyrH_arch"/>
    <property type="match status" value="1"/>
</dbReference>
<evidence type="ECO:0000256" key="5">
    <source>
        <dbReference type="ARBA" id="ARBA00016403"/>
    </source>
</evidence>
<dbReference type="AlphaFoldDB" id="A0A832UT47"/>
<evidence type="ECO:0000259" key="14">
    <source>
        <dbReference type="Pfam" id="PF00696"/>
    </source>
</evidence>
<protein>
    <recommendedName>
        <fullName evidence="5">Uridylate kinase</fullName>
        <ecNumber evidence="4">2.7.4.22</ecNumber>
    </recommendedName>
    <alternativeName>
        <fullName evidence="12">Uridine monophosphate kinase</fullName>
    </alternativeName>
</protein>
<keyword evidence="7" id="KW-0808">Transferase</keyword>
<dbReference type="GO" id="GO:0033862">
    <property type="term" value="F:UMP kinase activity"/>
    <property type="evidence" value="ECO:0007669"/>
    <property type="project" value="UniProtKB-EC"/>
</dbReference>
<comment type="subcellular location">
    <subcellularLocation>
        <location evidence="1">Cytoplasm</location>
    </subcellularLocation>
</comment>
<dbReference type="GO" id="GO:0005737">
    <property type="term" value="C:cytoplasm"/>
    <property type="evidence" value="ECO:0007669"/>
    <property type="project" value="UniProtKB-SubCell"/>
</dbReference>
<dbReference type="InterPro" id="IPR011818">
    <property type="entry name" value="Uridylate_kinase_arch/spir"/>
</dbReference>
<evidence type="ECO:0000256" key="3">
    <source>
        <dbReference type="ARBA" id="ARBA00007614"/>
    </source>
</evidence>
<feature type="domain" description="Aspartate/glutamate/uridylate kinase" evidence="14">
    <location>
        <begin position="1"/>
        <end position="205"/>
    </location>
</feature>
<evidence type="ECO:0000256" key="2">
    <source>
        <dbReference type="ARBA" id="ARBA00004791"/>
    </source>
</evidence>
<comment type="catalytic activity">
    <reaction evidence="13">
        <text>UMP + ATP = UDP + ADP</text>
        <dbReference type="Rhea" id="RHEA:24400"/>
        <dbReference type="ChEBI" id="CHEBI:30616"/>
        <dbReference type="ChEBI" id="CHEBI:57865"/>
        <dbReference type="ChEBI" id="CHEBI:58223"/>
        <dbReference type="ChEBI" id="CHEBI:456216"/>
        <dbReference type="EC" id="2.7.4.22"/>
    </reaction>
</comment>
<evidence type="ECO:0000313" key="15">
    <source>
        <dbReference type="EMBL" id="HIJ99289.1"/>
    </source>
</evidence>
<dbReference type="PANTHER" id="PTHR42833:SF4">
    <property type="entry name" value="URIDYLATE KINASE PUMPKIN, CHLOROPLASTIC"/>
    <property type="match status" value="1"/>
</dbReference>
<comment type="pathway">
    <text evidence="2">Pyrimidine metabolism; CTP biosynthesis via de novo pathway; UDP from UMP (UMPK route): step 1/1.</text>
</comment>
<dbReference type="EMBL" id="DVAD01000003">
    <property type="protein sequence ID" value="HIJ99289.1"/>
    <property type="molecule type" value="Genomic_DNA"/>
</dbReference>
<gene>
    <name evidence="15" type="primary">pyrH</name>
    <name evidence="15" type="ORF">H1011_00510</name>
</gene>
<evidence type="ECO:0000256" key="1">
    <source>
        <dbReference type="ARBA" id="ARBA00004496"/>
    </source>
</evidence>
<accession>A0A832UT47</accession>
<evidence type="ECO:0000256" key="6">
    <source>
        <dbReference type="ARBA" id="ARBA00022490"/>
    </source>
</evidence>
<evidence type="ECO:0000256" key="13">
    <source>
        <dbReference type="ARBA" id="ARBA00047767"/>
    </source>
</evidence>
<dbReference type="InterPro" id="IPR011817">
    <property type="entry name" value="Uridylate_kinase"/>
</dbReference>
<evidence type="ECO:0000256" key="10">
    <source>
        <dbReference type="ARBA" id="ARBA00022840"/>
    </source>
</evidence>
<dbReference type="GO" id="GO:0006225">
    <property type="term" value="P:UDP biosynthetic process"/>
    <property type="evidence" value="ECO:0007669"/>
    <property type="project" value="TreeGrafter"/>
</dbReference>
<evidence type="ECO:0000256" key="11">
    <source>
        <dbReference type="ARBA" id="ARBA00022975"/>
    </source>
</evidence>
<reference evidence="15 16" key="1">
    <citation type="journal article" name="Nat. Commun.">
        <title>Undinarchaeota illuminate DPANN phylogeny and the impact of gene transfer on archaeal evolution.</title>
        <authorList>
            <person name="Dombrowski N."/>
            <person name="Williams T.A."/>
            <person name="Sun J."/>
            <person name="Woodcroft B.J."/>
            <person name="Lee J.H."/>
            <person name="Minh B.Q."/>
            <person name="Rinke C."/>
            <person name="Spang A."/>
        </authorList>
    </citation>
    <scope>NUCLEOTIDE SEQUENCE [LARGE SCALE GENOMIC DNA]</scope>
    <source>
        <strain evidence="15">MAG_bin17</strain>
    </source>
</reference>
<dbReference type="Pfam" id="PF00696">
    <property type="entry name" value="AA_kinase"/>
    <property type="match status" value="1"/>
</dbReference>
<evidence type="ECO:0000256" key="7">
    <source>
        <dbReference type="ARBA" id="ARBA00022679"/>
    </source>
</evidence>
<dbReference type="EC" id="2.7.4.22" evidence="4"/>
<evidence type="ECO:0000313" key="16">
    <source>
        <dbReference type="Proteomes" id="UP000604391"/>
    </source>
</evidence>
<dbReference type="Proteomes" id="UP000604391">
    <property type="component" value="Unassembled WGS sequence"/>
</dbReference>
<comment type="similarity">
    <text evidence="3">Belongs to the UMP kinase family.</text>
</comment>
<dbReference type="InterPro" id="IPR001048">
    <property type="entry name" value="Asp/Glu/Uridylate_kinase"/>
</dbReference>